<dbReference type="Pfam" id="PF01593">
    <property type="entry name" value="Amino_oxidase"/>
    <property type="match status" value="1"/>
</dbReference>
<protein>
    <recommendedName>
        <fullName evidence="1">Amine oxidase domain-containing protein</fullName>
    </recommendedName>
</protein>
<dbReference type="InterPro" id="IPR036188">
    <property type="entry name" value="FAD/NAD-bd_sf"/>
</dbReference>
<keyword evidence="3" id="KW-1185">Reference proteome</keyword>
<name>A0A8G2CIK5_ACIRU</name>
<dbReference type="InterPro" id="IPR002937">
    <property type="entry name" value="Amino_oxidase"/>
</dbReference>
<dbReference type="PANTHER" id="PTHR42923">
    <property type="entry name" value="PROTOPORPHYRINOGEN OXIDASE"/>
    <property type="match status" value="1"/>
</dbReference>
<evidence type="ECO:0000259" key="1">
    <source>
        <dbReference type="Pfam" id="PF01593"/>
    </source>
</evidence>
<dbReference type="GO" id="GO:0016491">
    <property type="term" value="F:oxidoreductase activity"/>
    <property type="evidence" value="ECO:0007669"/>
    <property type="project" value="InterPro"/>
</dbReference>
<sequence length="430" mass="47456">MSSEKPKLAVIGAGIAGMAMAWLARDEFDVVLYEAEPRLGGHADTQLVTLNGVEVAVDTGFIVLNDRNYPNLEGFFRELDVATHDTEMTFGVSIGDGALEYGGSNLAQLFAQKTNLLRPRFWRMIQDILRFNREAPTLLTSETTETLGDYLDRNRYSAGFTEDHILPMGAAIWSASVAGMRAFPARHFVRFFHNHGLLTINDRPQWRTVTGGSRMYVAKLRAALGARVRSASPVRRVSRMGDRVSVSTDHDTAMFDQIVLACHADQALAMIEQPTPEERALLGAVRFQANTAVLHTDPALMPRRKAVWSAWNYLSRDAADHGQAISVTYWMNALQGIKTSKPLLVSLNPLIPPDPAQVLLRRHYTHPVFDTAAMAAQAALPGIQGVDRLWFAGAWTGWGFHEDGIASAVRIAQALGLGIPWQARTERRAA</sequence>
<dbReference type="InterPro" id="IPR050464">
    <property type="entry name" value="Zeta_carotene_desat/Oxidored"/>
</dbReference>
<evidence type="ECO:0000313" key="3">
    <source>
        <dbReference type="Proteomes" id="UP000186308"/>
    </source>
</evidence>
<dbReference type="FunFam" id="1.10.405.20:FF:000001">
    <property type="entry name" value="Amine oxidase"/>
    <property type="match status" value="1"/>
</dbReference>
<dbReference type="PANTHER" id="PTHR42923:SF17">
    <property type="entry name" value="AMINE OXIDASE DOMAIN-CONTAINING PROTEIN"/>
    <property type="match status" value="1"/>
</dbReference>
<dbReference type="Gene3D" id="3.50.50.60">
    <property type="entry name" value="FAD/NAD(P)-binding domain"/>
    <property type="match status" value="1"/>
</dbReference>
<dbReference type="SUPFAM" id="SSF51905">
    <property type="entry name" value="FAD/NAD(P)-binding domain"/>
    <property type="match status" value="1"/>
</dbReference>
<dbReference type="AlphaFoldDB" id="A0A8G2CIK5"/>
<dbReference type="OrthoDB" id="20837at2"/>
<accession>A0A8G2CIK5</accession>
<dbReference type="EMBL" id="FTNE01000003">
    <property type="protein sequence ID" value="SIQ29730.1"/>
    <property type="molecule type" value="Genomic_DNA"/>
</dbReference>
<evidence type="ECO:0000313" key="2">
    <source>
        <dbReference type="EMBL" id="SIQ29730.1"/>
    </source>
</evidence>
<gene>
    <name evidence="2" type="ORF">SAMN05421828_103118</name>
</gene>
<dbReference type="RefSeq" id="WP_029310840.1">
    <property type="nucleotide sequence ID" value="NZ_FTNE01000003.1"/>
</dbReference>
<dbReference type="Gene3D" id="1.10.405.20">
    <property type="match status" value="1"/>
</dbReference>
<reference evidence="2 3" key="1">
    <citation type="submission" date="2017-01" db="EMBL/GenBank/DDBJ databases">
        <authorList>
            <person name="Varghese N."/>
            <person name="Submissions S."/>
        </authorList>
    </citation>
    <scope>NUCLEOTIDE SEQUENCE [LARGE SCALE GENOMIC DNA]</scope>
    <source>
        <strain evidence="2 3">ATCC 35905</strain>
    </source>
</reference>
<feature type="domain" description="Amine oxidase" evidence="1">
    <location>
        <begin position="15"/>
        <end position="415"/>
    </location>
</feature>
<organism evidence="2 3">
    <name type="scientific">Acidiphilium rubrum</name>
    <dbReference type="NCBI Taxonomy" id="526"/>
    <lineage>
        <taxon>Bacteria</taxon>
        <taxon>Pseudomonadati</taxon>
        <taxon>Pseudomonadota</taxon>
        <taxon>Alphaproteobacteria</taxon>
        <taxon>Acetobacterales</taxon>
        <taxon>Acidocellaceae</taxon>
        <taxon>Acidiphilium</taxon>
    </lineage>
</organism>
<dbReference type="Proteomes" id="UP000186308">
    <property type="component" value="Unassembled WGS sequence"/>
</dbReference>
<proteinExistence type="predicted"/>
<comment type="caution">
    <text evidence="2">The sequence shown here is derived from an EMBL/GenBank/DDBJ whole genome shotgun (WGS) entry which is preliminary data.</text>
</comment>
<dbReference type="Gene3D" id="3.30.70.1990">
    <property type="match status" value="1"/>
</dbReference>